<dbReference type="NCBIfam" id="TIGR02181">
    <property type="entry name" value="GRX_bact"/>
    <property type="match status" value="1"/>
</dbReference>
<dbReference type="InterPro" id="IPR014025">
    <property type="entry name" value="Glutaredoxin_subgr"/>
</dbReference>
<keyword evidence="4" id="KW-1015">Disulfide bond</keyword>
<dbReference type="PRINTS" id="PR00160">
    <property type="entry name" value="GLUTAREDOXIN"/>
</dbReference>
<name>A0ABS1CC54_9GAMM</name>
<feature type="domain" description="Glutaredoxin" evidence="8">
    <location>
        <begin position="31"/>
        <end position="90"/>
    </location>
</feature>
<keyword evidence="2 6" id="KW-0813">Transport</keyword>
<dbReference type="RefSeq" id="WP_200233310.1">
    <property type="nucleotide sequence ID" value="NZ_NRRV01000002.1"/>
</dbReference>
<evidence type="ECO:0000313" key="9">
    <source>
        <dbReference type="EMBL" id="MBK1629397.1"/>
    </source>
</evidence>
<dbReference type="CDD" id="cd03418">
    <property type="entry name" value="GRX_GRXb_1_3_like"/>
    <property type="match status" value="1"/>
</dbReference>
<dbReference type="EMBL" id="NRRV01000002">
    <property type="protein sequence ID" value="MBK1629397.1"/>
    <property type="molecule type" value="Genomic_DNA"/>
</dbReference>
<evidence type="ECO:0000259" key="8">
    <source>
        <dbReference type="Pfam" id="PF00462"/>
    </source>
</evidence>
<evidence type="ECO:0000313" key="10">
    <source>
        <dbReference type="Proteomes" id="UP000748752"/>
    </source>
</evidence>
<dbReference type="InterPro" id="IPR011900">
    <property type="entry name" value="GRX_bact"/>
</dbReference>
<feature type="region of interest" description="Disordered" evidence="7">
    <location>
        <begin position="1"/>
        <end position="23"/>
    </location>
</feature>
<dbReference type="InterPro" id="IPR036249">
    <property type="entry name" value="Thioredoxin-like_sf"/>
</dbReference>
<feature type="compositionally biased region" description="Polar residues" evidence="7">
    <location>
        <begin position="1"/>
        <end position="10"/>
    </location>
</feature>
<evidence type="ECO:0000256" key="1">
    <source>
        <dbReference type="ARBA" id="ARBA00007787"/>
    </source>
</evidence>
<comment type="similarity">
    <text evidence="1 6">Belongs to the glutaredoxin family.</text>
</comment>
<keyword evidence="3 6" id="KW-0249">Electron transport</keyword>
<dbReference type="PROSITE" id="PS51354">
    <property type="entry name" value="GLUTAREDOXIN_2"/>
    <property type="match status" value="1"/>
</dbReference>
<proteinExistence type="inferred from homology"/>
<protein>
    <recommendedName>
        <fullName evidence="6">Glutaredoxin</fullName>
    </recommendedName>
</protein>
<dbReference type="PANTHER" id="PTHR45694:SF18">
    <property type="entry name" value="GLUTAREDOXIN-1-RELATED"/>
    <property type="match status" value="1"/>
</dbReference>
<sequence length="112" mass="12443">MYPSSTQQRQPETEQEHTAAAPDTAAGAVQVQMYATAFCPYCVRARSLLERKGVAWQEISVDGDRERFQEMTQRANRTTVPQIFIGELHVGGYDDMAVLERAGKLDPLLGLA</sequence>
<comment type="function">
    <text evidence="6">Has a glutathione-disulfide oxidoreductase activity in the presence of NADPH and glutathione reductase. Reduces low molecular weight disulfides and proteins.</text>
</comment>
<dbReference type="PROSITE" id="PS00195">
    <property type="entry name" value="GLUTAREDOXIN_1"/>
    <property type="match status" value="1"/>
</dbReference>
<dbReference type="InterPro" id="IPR002109">
    <property type="entry name" value="Glutaredoxin"/>
</dbReference>
<accession>A0ABS1CC54</accession>
<keyword evidence="6" id="KW-0963">Cytoplasm</keyword>
<dbReference type="PANTHER" id="PTHR45694">
    <property type="entry name" value="GLUTAREDOXIN 2"/>
    <property type="match status" value="1"/>
</dbReference>
<evidence type="ECO:0000256" key="5">
    <source>
        <dbReference type="ARBA" id="ARBA00023284"/>
    </source>
</evidence>
<dbReference type="Gene3D" id="3.40.30.10">
    <property type="entry name" value="Glutaredoxin"/>
    <property type="match status" value="1"/>
</dbReference>
<comment type="caution">
    <text evidence="9">The sequence shown here is derived from an EMBL/GenBank/DDBJ whole genome shotgun (WGS) entry which is preliminary data.</text>
</comment>
<keyword evidence="10" id="KW-1185">Reference proteome</keyword>
<evidence type="ECO:0000256" key="7">
    <source>
        <dbReference type="SAM" id="MobiDB-lite"/>
    </source>
</evidence>
<evidence type="ECO:0000256" key="2">
    <source>
        <dbReference type="ARBA" id="ARBA00022448"/>
    </source>
</evidence>
<gene>
    <name evidence="9" type="primary">grxC</name>
    <name evidence="9" type="ORF">CKO31_01330</name>
</gene>
<evidence type="ECO:0000256" key="3">
    <source>
        <dbReference type="ARBA" id="ARBA00022982"/>
    </source>
</evidence>
<organism evidence="9 10">
    <name type="scientific">Thiohalocapsa halophila</name>
    <dbReference type="NCBI Taxonomy" id="69359"/>
    <lineage>
        <taxon>Bacteria</taxon>
        <taxon>Pseudomonadati</taxon>
        <taxon>Pseudomonadota</taxon>
        <taxon>Gammaproteobacteria</taxon>
        <taxon>Chromatiales</taxon>
        <taxon>Chromatiaceae</taxon>
        <taxon>Thiohalocapsa</taxon>
    </lineage>
</organism>
<dbReference type="SUPFAM" id="SSF52833">
    <property type="entry name" value="Thioredoxin-like"/>
    <property type="match status" value="1"/>
</dbReference>
<evidence type="ECO:0000256" key="6">
    <source>
        <dbReference type="RuleBase" id="RU364065"/>
    </source>
</evidence>
<keyword evidence="5 6" id="KW-0676">Redox-active center</keyword>
<reference evidence="9 10" key="1">
    <citation type="journal article" date="2020" name="Microorganisms">
        <title>Osmotic Adaptation and Compatible Solute Biosynthesis of Phototrophic Bacteria as Revealed from Genome Analyses.</title>
        <authorList>
            <person name="Imhoff J.F."/>
            <person name="Rahn T."/>
            <person name="Kunzel S."/>
            <person name="Keller A."/>
            <person name="Neulinger S.C."/>
        </authorList>
    </citation>
    <scope>NUCLEOTIDE SEQUENCE [LARGE SCALE GENOMIC DNA]</scope>
    <source>
        <strain evidence="9 10">DSM 6210</strain>
    </source>
</reference>
<evidence type="ECO:0000256" key="4">
    <source>
        <dbReference type="ARBA" id="ARBA00023157"/>
    </source>
</evidence>
<dbReference type="InterPro" id="IPR011767">
    <property type="entry name" value="GLR_AS"/>
</dbReference>
<dbReference type="Pfam" id="PF00462">
    <property type="entry name" value="Glutaredoxin"/>
    <property type="match status" value="1"/>
</dbReference>
<dbReference type="Proteomes" id="UP000748752">
    <property type="component" value="Unassembled WGS sequence"/>
</dbReference>